<organism evidence="2">
    <name type="scientific">Rhodosorus marinus</name>
    <dbReference type="NCBI Taxonomy" id="101924"/>
    <lineage>
        <taxon>Eukaryota</taxon>
        <taxon>Rhodophyta</taxon>
        <taxon>Stylonematophyceae</taxon>
        <taxon>Stylonematales</taxon>
        <taxon>Stylonemataceae</taxon>
        <taxon>Rhodosorus</taxon>
    </lineage>
</organism>
<evidence type="ECO:0000256" key="1">
    <source>
        <dbReference type="SAM" id="MobiDB-lite"/>
    </source>
</evidence>
<accession>A0A7S0BGM3</accession>
<name>A0A7S0BGM3_9RHOD</name>
<reference evidence="2" key="1">
    <citation type="submission" date="2021-01" db="EMBL/GenBank/DDBJ databases">
        <authorList>
            <person name="Corre E."/>
            <person name="Pelletier E."/>
            <person name="Niang G."/>
            <person name="Scheremetjew M."/>
            <person name="Finn R."/>
            <person name="Kale V."/>
            <person name="Holt S."/>
            <person name="Cochrane G."/>
            <person name="Meng A."/>
            <person name="Brown T."/>
            <person name="Cohen L."/>
        </authorList>
    </citation>
    <scope>NUCLEOTIDE SEQUENCE</scope>
    <source>
        <strain evidence="2">UTEX LB 2760</strain>
    </source>
</reference>
<feature type="compositionally biased region" description="Polar residues" evidence="1">
    <location>
        <begin position="12"/>
        <end position="24"/>
    </location>
</feature>
<proteinExistence type="predicted"/>
<sequence>MVGSSAAVPVPLSSNQSGNLAPSTTNGDCFDSKTFLARCSAMTTAYLQLETPQAEISRFFHLVEELYTHATRKEELQTLNSRLQELCQMPTYVCLSGKRTGRSSAIASVRIR</sequence>
<dbReference type="EMBL" id="HBEK01005052">
    <property type="protein sequence ID" value="CAD8392800.1"/>
    <property type="molecule type" value="Transcribed_RNA"/>
</dbReference>
<dbReference type="AlphaFoldDB" id="A0A7S0BGM3"/>
<feature type="region of interest" description="Disordered" evidence="1">
    <location>
        <begin position="1"/>
        <end position="24"/>
    </location>
</feature>
<evidence type="ECO:0000313" key="2">
    <source>
        <dbReference type="EMBL" id="CAD8392800.1"/>
    </source>
</evidence>
<protein>
    <submittedName>
        <fullName evidence="2">Uncharacterized protein</fullName>
    </submittedName>
</protein>
<gene>
    <name evidence="2" type="ORF">RMAR0315_LOCUS2785</name>
</gene>